<dbReference type="Pfam" id="PF18930">
    <property type="entry name" value="DUF5679"/>
    <property type="match status" value="1"/>
</dbReference>
<dbReference type="EMBL" id="CP012117">
    <property type="protein sequence ID" value="ANP27286.1"/>
    <property type="molecule type" value="Genomic_DNA"/>
</dbReference>
<dbReference type="PATRIC" id="fig|1630135.4.peg.738"/>
<evidence type="ECO:0000259" key="1">
    <source>
        <dbReference type="Pfam" id="PF18930"/>
    </source>
</evidence>
<proteinExistence type="predicted"/>
<dbReference type="STRING" id="1630135.DAD186_07360"/>
<dbReference type="EMBL" id="CP044108">
    <property type="protein sequence ID" value="QEU12251.1"/>
    <property type="molecule type" value="Genomic_DNA"/>
</dbReference>
<accession>A0A1B0ZH73</accession>
<evidence type="ECO:0000313" key="4">
    <source>
        <dbReference type="Proteomes" id="UP000092596"/>
    </source>
</evidence>
<dbReference type="Proteomes" id="UP000323865">
    <property type="component" value="Chromosome"/>
</dbReference>
<feature type="domain" description="DUF5679" evidence="1">
    <location>
        <begin position="11"/>
        <end position="49"/>
    </location>
</feature>
<dbReference type="KEGG" id="dva:DAD186_07360"/>
<dbReference type="AlphaFoldDB" id="A0A1B0ZH73"/>
<organism evidence="2 4">
    <name type="scientific">Dermabacter vaginalis</name>
    <dbReference type="NCBI Taxonomy" id="1630135"/>
    <lineage>
        <taxon>Bacteria</taxon>
        <taxon>Bacillati</taxon>
        <taxon>Actinomycetota</taxon>
        <taxon>Actinomycetes</taxon>
        <taxon>Micrococcales</taxon>
        <taxon>Dermabacteraceae</taxon>
        <taxon>Dermabacter</taxon>
    </lineage>
</organism>
<dbReference type="RefSeq" id="WP_016664205.1">
    <property type="nucleotide sequence ID" value="NZ_CP012117.1"/>
</dbReference>
<protein>
    <recommendedName>
        <fullName evidence="1">DUF5679 domain-containing protein</fullName>
    </recommendedName>
</protein>
<evidence type="ECO:0000313" key="3">
    <source>
        <dbReference type="EMBL" id="QEU12251.1"/>
    </source>
</evidence>
<gene>
    <name evidence="2" type="ORF">DAD186_07360</name>
    <name evidence="3" type="ORF">FOB48_08015</name>
</gene>
<reference evidence="2 4" key="1">
    <citation type="submission" date="2015-06" db="EMBL/GenBank/DDBJ databases">
        <title>Investigation of pathophysiology for high-risk pregnancy and development of treatment modality based on it.</title>
        <authorList>
            <person name="Kim B.-C."/>
            <person name="Lim S."/>
        </authorList>
    </citation>
    <scope>NUCLEOTIDE SEQUENCE [LARGE SCALE GENOMIC DNA]</scope>
    <source>
        <strain evidence="2 4">AD1-86</strain>
    </source>
</reference>
<dbReference type="Proteomes" id="UP000092596">
    <property type="component" value="Chromosome"/>
</dbReference>
<dbReference type="InterPro" id="IPR044044">
    <property type="entry name" value="DUF5679"/>
</dbReference>
<evidence type="ECO:0000313" key="2">
    <source>
        <dbReference type="EMBL" id="ANP27286.1"/>
    </source>
</evidence>
<sequence>MADETYTGEFYCVKCRAKHEATGTIQVNDKGRRAAKAECPECGTKLNRFLPSK</sequence>
<dbReference type="GeneID" id="74909588"/>
<keyword evidence="5" id="KW-1185">Reference proteome</keyword>
<name>A0A1B0ZH73_9MICO</name>
<evidence type="ECO:0000313" key="5">
    <source>
        <dbReference type="Proteomes" id="UP000323865"/>
    </source>
</evidence>
<reference evidence="3 5" key="2">
    <citation type="submission" date="2019-09" db="EMBL/GenBank/DDBJ databases">
        <title>FDA dAtabase for Regulatory Grade micrObial Sequences (FDA-ARGOS): Supporting development and validation of Infectious Disease Dx tests.</title>
        <authorList>
            <person name="Sciortino C."/>
            <person name="Tallon L."/>
            <person name="Sadzewicz L."/>
            <person name="Vavikolanu K."/>
            <person name="Mehta A."/>
            <person name="Aluvathingal J."/>
            <person name="Nadendla S."/>
            <person name="Nandy P."/>
            <person name="Geyer C."/>
            <person name="Yan Y."/>
            <person name="Sichtig H."/>
        </authorList>
    </citation>
    <scope>NUCLEOTIDE SEQUENCE [LARGE SCALE GENOMIC DNA]</scope>
    <source>
        <strain evidence="3 5">FDAARGOS_640</strain>
    </source>
</reference>